<keyword evidence="9 17" id="KW-0963">Cytoplasm</keyword>
<dbReference type="InterPro" id="IPR015813">
    <property type="entry name" value="Pyrv/PenolPyrv_kinase-like_dom"/>
</dbReference>
<dbReference type="NCBIfam" id="TIGR01417">
    <property type="entry name" value="PTS_I_fam"/>
    <property type="match status" value="1"/>
</dbReference>
<dbReference type="Gene3D" id="3.20.20.60">
    <property type="entry name" value="Phosphoenolpyruvate-binding domains"/>
    <property type="match status" value="1"/>
</dbReference>
<dbReference type="Proteomes" id="UP000185516">
    <property type="component" value="Chromosome"/>
</dbReference>
<feature type="binding site" evidence="19">
    <location>
        <position position="334"/>
    </location>
    <ligand>
        <name>phosphoenolpyruvate</name>
        <dbReference type="ChEBI" id="CHEBI:58702"/>
    </ligand>
</feature>
<evidence type="ECO:0000256" key="4">
    <source>
        <dbReference type="ARBA" id="ARBA00004496"/>
    </source>
</evidence>
<evidence type="ECO:0000256" key="8">
    <source>
        <dbReference type="ARBA" id="ARBA00022448"/>
    </source>
</evidence>
<keyword evidence="11 17" id="KW-0808">Transferase</keyword>
<dbReference type="Gene3D" id="3.50.30.10">
    <property type="entry name" value="Phosphohistidine domain"/>
    <property type="match status" value="1"/>
</dbReference>
<dbReference type="InterPro" id="IPR000121">
    <property type="entry name" value="PEP_util_C"/>
</dbReference>
<dbReference type="InterPro" id="IPR024692">
    <property type="entry name" value="PTS_EI"/>
</dbReference>
<feature type="binding site" evidence="19">
    <location>
        <position position="467"/>
    </location>
    <ligand>
        <name>phosphoenolpyruvate</name>
        <dbReference type="ChEBI" id="CHEBI:58702"/>
    </ligand>
</feature>
<evidence type="ECO:0000256" key="6">
    <source>
        <dbReference type="ARBA" id="ARBA00012232"/>
    </source>
</evidence>
<evidence type="ECO:0000256" key="17">
    <source>
        <dbReference type="PIRNR" id="PIRNR000732"/>
    </source>
</evidence>
<evidence type="ECO:0000256" key="15">
    <source>
        <dbReference type="ARBA" id="ARBA00022842"/>
    </source>
</evidence>
<dbReference type="Gene3D" id="1.10.274.10">
    <property type="entry name" value="PtsI, HPr-binding domain"/>
    <property type="match status" value="1"/>
</dbReference>
<gene>
    <name evidence="24" type="ORF">Bmayo_02780</name>
</gene>
<dbReference type="RefSeq" id="WP_075552221.1">
    <property type="nucleotide sequence ID" value="NZ_CP015780.1"/>
</dbReference>
<keyword evidence="14 17" id="KW-0418">Kinase</keyword>
<dbReference type="InterPro" id="IPR008279">
    <property type="entry name" value="PEP-util_enz_mobile_dom"/>
</dbReference>
<dbReference type="Pfam" id="PF05524">
    <property type="entry name" value="PEP-utilisers_N"/>
    <property type="match status" value="1"/>
</dbReference>
<dbReference type="GO" id="GO:0009401">
    <property type="term" value="P:phosphoenolpyruvate-dependent sugar phosphotransferase system"/>
    <property type="evidence" value="ECO:0007669"/>
    <property type="project" value="UniProtKB-KW"/>
</dbReference>
<evidence type="ECO:0000259" key="22">
    <source>
        <dbReference type="Pfam" id="PF02896"/>
    </source>
</evidence>
<keyword evidence="10 17" id="KW-0762">Sugar transport</keyword>
<evidence type="ECO:0000256" key="13">
    <source>
        <dbReference type="ARBA" id="ARBA00022723"/>
    </source>
</evidence>
<dbReference type="GO" id="GO:0005737">
    <property type="term" value="C:cytoplasm"/>
    <property type="evidence" value="ECO:0007669"/>
    <property type="project" value="UniProtKB-SubCell"/>
</dbReference>
<keyword evidence="13 17" id="KW-0479">Metal-binding</keyword>
<evidence type="ECO:0000256" key="20">
    <source>
        <dbReference type="PIRSR" id="PIRSR000732-3"/>
    </source>
</evidence>
<dbReference type="SUPFAM" id="SSF51621">
    <property type="entry name" value="Phosphoenolpyruvate/pyruvate domain"/>
    <property type="match status" value="1"/>
</dbReference>
<feature type="domain" description="PEP-utilising enzyme C-terminal" evidence="22">
    <location>
        <begin position="255"/>
        <end position="542"/>
    </location>
</feature>
<comment type="similarity">
    <text evidence="5 17">Belongs to the PEP-utilizing enzyme family.</text>
</comment>
<reference evidence="24 25" key="1">
    <citation type="journal article" date="2016" name="PLoS ONE">
        <title>Whole Genome Sequence and Comparative Genomics of the Novel Lyme Borreliosis Causing Pathogen, Borrelia mayonii.</title>
        <authorList>
            <person name="Kingry L.C."/>
            <person name="Batra D."/>
            <person name="Replogle A."/>
            <person name="Rowe L.A."/>
            <person name="Pritt B.S."/>
            <person name="Petersen J.M."/>
        </authorList>
    </citation>
    <scope>NUCLEOTIDE SEQUENCE [LARGE SCALE GENOMIC DNA]</scope>
    <source>
        <strain evidence="24 25">MN14-1420</strain>
    </source>
</reference>
<evidence type="ECO:0000259" key="21">
    <source>
        <dbReference type="Pfam" id="PF00391"/>
    </source>
</evidence>
<evidence type="ECO:0000256" key="3">
    <source>
        <dbReference type="ARBA" id="ARBA00002728"/>
    </source>
</evidence>
<evidence type="ECO:0000256" key="7">
    <source>
        <dbReference type="ARBA" id="ARBA00016544"/>
    </source>
</evidence>
<feature type="active site" description="Proton donor" evidence="18">
    <location>
        <position position="504"/>
    </location>
</feature>
<dbReference type="PROSITE" id="PS00742">
    <property type="entry name" value="PEP_ENZYMES_2"/>
    <property type="match status" value="1"/>
</dbReference>
<dbReference type="InterPro" id="IPR036618">
    <property type="entry name" value="PtsI_HPr-bd_sf"/>
</dbReference>
<evidence type="ECO:0000256" key="18">
    <source>
        <dbReference type="PIRSR" id="PIRSR000732-1"/>
    </source>
</evidence>
<dbReference type="SUPFAM" id="SSF47831">
    <property type="entry name" value="Enzyme I of the PEP:sugar phosphotransferase system HPr-binding (sub)domain"/>
    <property type="match status" value="1"/>
</dbReference>
<keyword evidence="25" id="KW-1185">Reference proteome</keyword>
<proteinExistence type="inferred from homology"/>
<feature type="domain" description="PEP-utilising enzyme mobile" evidence="21">
    <location>
        <begin position="154"/>
        <end position="223"/>
    </location>
</feature>
<evidence type="ECO:0000256" key="12">
    <source>
        <dbReference type="ARBA" id="ARBA00022683"/>
    </source>
</evidence>
<dbReference type="InterPro" id="IPR018274">
    <property type="entry name" value="PEP_util_AS"/>
</dbReference>
<dbReference type="InterPro" id="IPR008731">
    <property type="entry name" value="PTS_EIN"/>
</dbReference>
<evidence type="ECO:0000259" key="23">
    <source>
        <dbReference type="Pfam" id="PF05524"/>
    </source>
</evidence>
<dbReference type="Pfam" id="PF02896">
    <property type="entry name" value="PEP-utilizers_C"/>
    <property type="match status" value="1"/>
</dbReference>
<dbReference type="PANTHER" id="PTHR46244:SF3">
    <property type="entry name" value="PHOSPHOENOLPYRUVATE-PROTEIN PHOSPHOTRANSFERASE"/>
    <property type="match status" value="1"/>
</dbReference>
<evidence type="ECO:0000256" key="2">
    <source>
        <dbReference type="ARBA" id="ARBA00001946"/>
    </source>
</evidence>
<dbReference type="InterPro" id="IPR023151">
    <property type="entry name" value="PEP_util_CS"/>
</dbReference>
<evidence type="ECO:0000256" key="11">
    <source>
        <dbReference type="ARBA" id="ARBA00022679"/>
    </source>
</evidence>
<evidence type="ECO:0000256" key="9">
    <source>
        <dbReference type="ARBA" id="ARBA00022490"/>
    </source>
</evidence>
<keyword evidence="12 17" id="KW-0598">Phosphotransferase system</keyword>
<feature type="binding site" evidence="19">
    <location>
        <begin position="456"/>
        <end position="457"/>
    </location>
    <ligand>
        <name>phosphoenolpyruvate</name>
        <dbReference type="ChEBI" id="CHEBI:58702"/>
    </ligand>
</feature>
<evidence type="ECO:0000256" key="19">
    <source>
        <dbReference type="PIRSR" id="PIRSR000732-2"/>
    </source>
</evidence>
<evidence type="ECO:0000256" key="16">
    <source>
        <dbReference type="ARBA" id="ARBA00033235"/>
    </source>
</evidence>
<dbReference type="GO" id="GO:0046872">
    <property type="term" value="F:metal ion binding"/>
    <property type="evidence" value="ECO:0007669"/>
    <property type="project" value="UniProtKB-KW"/>
</dbReference>
<evidence type="ECO:0000256" key="5">
    <source>
        <dbReference type="ARBA" id="ARBA00007837"/>
    </source>
</evidence>
<feature type="binding site" evidence="19">
    <location>
        <position position="297"/>
    </location>
    <ligand>
        <name>phosphoenolpyruvate</name>
        <dbReference type="ChEBI" id="CHEBI:58702"/>
    </ligand>
</feature>
<dbReference type="PANTHER" id="PTHR46244">
    <property type="entry name" value="PHOSPHOENOLPYRUVATE-PROTEIN PHOSPHOTRANSFERASE"/>
    <property type="match status" value="1"/>
</dbReference>
<evidence type="ECO:0000256" key="14">
    <source>
        <dbReference type="ARBA" id="ARBA00022777"/>
    </source>
</evidence>
<dbReference type="InterPro" id="IPR036637">
    <property type="entry name" value="Phosphohistidine_dom_sf"/>
</dbReference>
<sequence length="578" mass="65290">MTLSGKRISKGIGIGEVLCIRKNFDKIISREKIDFSQVDSEISKFNKAKLKAIEALKDLEGKAVLQFGDDKKGIFEGQVLIVEDDELSEIVIEFITKENYSAAYSIYLAFENLVKSVEDYKDPYLKERASDYRDIRNRLISTILGQVTDFSEINKDIILVTEELTPSDTMQFDLNYVKGFLTAVGGETSHAAILARTMGLPALVMTLLDIDALKDGDKIVIDAISSIVIKNPSSDEIDLYESKILRQVEMEKELFSLKDKDAETKDGVKVFLKANIGTPIDVAYVNKYGVEGIGLFRTEFLYMRSLQPPTEDEQFETYKRVIEIMEKKGVVTIRTLDVGGDKEIPYLNFKKEENPFLGFRALRMYREYEELIQAQFNAIFRASHYGKIRVMVPMLTRYEEIETIEYFVNNAKINLKSRGLPFDENLEVGCMIEVPSAALISSKLANKLNFFSIGTNDLTQYVLAVDRGNQKISNLYDKYNPAVLKLIKKVLDDGVSSGIDVSVCGELGGDDAGALLLVGLGFRSLSMIPSATLRIKYLLKKYTIMELEELANRVLNSDSEQETLSYFDKFIGDYLWGF</sequence>
<dbReference type="KEGG" id="bmay:A7X70_02780"/>
<dbReference type="InterPro" id="IPR050499">
    <property type="entry name" value="PEP-utilizing_PTS_enzyme"/>
</dbReference>
<comment type="function">
    <text evidence="3 17">General (non sugar-specific) component of the phosphoenolpyruvate-dependent sugar phosphotransferase system (sugar PTS). This major carbohydrate active-transport system catalyzes the phosphorylation of incoming sugar substrates concomitantly with their translocation across the cell membrane. Enzyme I transfers the phosphoryl group from phosphoenolpyruvate (PEP) to the phosphoryl carrier protein (HPr).</text>
</comment>
<feature type="active site" description="Tele-phosphohistidine intermediate" evidence="18">
    <location>
        <position position="190"/>
    </location>
</feature>
<name>A0AAC9PJG7_9SPIR</name>
<feature type="binding site" evidence="20">
    <location>
        <position position="433"/>
    </location>
    <ligand>
        <name>Mg(2+)</name>
        <dbReference type="ChEBI" id="CHEBI:18420"/>
    </ligand>
</feature>
<evidence type="ECO:0000256" key="1">
    <source>
        <dbReference type="ARBA" id="ARBA00000683"/>
    </source>
</evidence>
<dbReference type="EC" id="2.7.3.9" evidence="6 17"/>
<dbReference type="PROSITE" id="PS00370">
    <property type="entry name" value="PEP_ENZYMES_PHOS_SITE"/>
    <property type="match status" value="1"/>
</dbReference>
<dbReference type="PIRSF" id="PIRSF000732">
    <property type="entry name" value="PTS_enzyme_I"/>
    <property type="match status" value="1"/>
</dbReference>
<evidence type="ECO:0000313" key="24">
    <source>
        <dbReference type="EMBL" id="APS99849.1"/>
    </source>
</evidence>
<dbReference type="SUPFAM" id="SSF52009">
    <property type="entry name" value="Phosphohistidine domain"/>
    <property type="match status" value="1"/>
</dbReference>
<dbReference type="GO" id="GO:0016301">
    <property type="term" value="F:kinase activity"/>
    <property type="evidence" value="ECO:0007669"/>
    <property type="project" value="UniProtKB-KW"/>
</dbReference>
<evidence type="ECO:0000313" key="25">
    <source>
        <dbReference type="Proteomes" id="UP000185516"/>
    </source>
</evidence>
<dbReference type="AlphaFoldDB" id="A0AAC9PJG7"/>
<feature type="binding site" evidence="20">
    <location>
        <position position="457"/>
    </location>
    <ligand>
        <name>Mg(2+)</name>
        <dbReference type="ChEBI" id="CHEBI:18420"/>
    </ligand>
</feature>
<dbReference type="InterPro" id="IPR006318">
    <property type="entry name" value="PTS_EI-like"/>
</dbReference>
<comment type="subcellular location">
    <subcellularLocation>
        <location evidence="4 17">Cytoplasm</location>
    </subcellularLocation>
</comment>
<dbReference type="Pfam" id="PF00391">
    <property type="entry name" value="PEP-utilizers"/>
    <property type="match status" value="1"/>
</dbReference>
<keyword evidence="8 17" id="KW-0813">Transport</keyword>
<comment type="cofactor">
    <cofactor evidence="2 17 20">
        <name>Mg(2+)</name>
        <dbReference type="ChEBI" id="CHEBI:18420"/>
    </cofactor>
</comment>
<accession>A0AAC9PJG7</accession>
<dbReference type="GO" id="GO:0008965">
    <property type="term" value="F:phosphoenolpyruvate-protein phosphotransferase activity"/>
    <property type="evidence" value="ECO:0007669"/>
    <property type="project" value="UniProtKB-EC"/>
</dbReference>
<evidence type="ECO:0000256" key="10">
    <source>
        <dbReference type="ARBA" id="ARBA00022597"/>
    </source>
</evidence>
<dbReference type="InterPro" id="IPR040442">
    <property type="entry name" value="Pyrv_kinase-like_dom_sf"/>
</dbReference>
<dbReference type="EMBL" id="CP015780">
    <property type="protein sequence ID" value="APS99849.1"/>
    <property type="molecule type" value="Genomic_DNA"/>
</dbReference>
<dbReference type="PRINTS" id="PR01736">
    <property type="entry name" value="PHPHTRNFRASE"/>
</dbReference>
<organism evidence="24 25">
    <name type="scientific">Borreliella mayonii</name>
    <dbReference type="NCBI Taxonomy" id="1674146"/>
    <lineage>
        <taxon>Bacteria</taxon>
        <taxon>Pseudomonadati</taxon>
        <taxon>Spirochaetota</taxon>
        <taxon>Spirochaetia</taxon>
        <taxon>Spirochaetales</taxon>
        <taxon>Borreliaceae</taxon>
        <taxon>Borreliella</taxon>
    </lineage>
</organism>
<keyword evidence="15 17" id="KW-0460">Magnesium</keyword>
<comment type="catalytic activity">
    <reaction evidence="1 17">
        <text>L-histidyl-[protein] + phosphoenolpyruvate = N(pros)-phospho-L-histidyl-[protein] + pyruvate</text>
        <dbReference type="Rhea" id="RHEA:23880"/>
        <dbReference type="Rhea" id="RHEA-COMP:9745"/>
        <dbReference type="Rhea" id="RHEA-COMP:9746"/>
        <dbReference type="ChEBI" id="CHEBI:15361"/>
        <dbReference type="ChEBI" id="CHEBI:29979"/>
        <dbReference type="ChEBI" id="CHEBI:58702"/>
        <dbReference type="ChEBI" id="CHEBI:64837"/>
        <dbReference type="EC" id="2.7.3.9"/>
    </reaction>
</comment>
<protein>
    <recommendedName>
        <fullName evidence="7 17">Phosphoenolpyruvate-protein phosphotransferase</fullName>
        <ecNumber evidence="6 17">2.7.3.9</ecNumber>
    </recommendedName>
    <alternativeName>
        <fullName evidence="16 17">Phosphotransferase system, enzyme I</fullName>
    </alternativeName>
</protein>
<feature type="domain" description="Phosphotransferase system enzyme I N-terminal" evidence="23">
    <location>
        <begin position="5"/>
        <end position="128"/>
    </location>
</feature>